<gene>
    <name evidence="7" type="ORF">CRP01_27935</name>
</gene>
<dbReference type="PROSITE" id="PS51677">
    <property type="entry name" value="NODB"/>
    <property type="match status" value="1"/>
</dbReference>
<keyword evidence="8" id="KW-1185">Reference proteome</keyword>
<dbReference type="Gene3D" id="3.20.20.370">
    <property type="entry name" value="Glycoside hydrolase/deacetylase"/>
    <property type="match status" value="2"/>
</dbReference>
<dbReference type="PANTHER" id="PTHR12631:SF8">
    <property type="entry name" value="ALPHA-L-IDURONIDASE"/>
    <property type="match status" value="1"/>
</dbReference>
<evidence type="ECO:0000256" key="5">
    <source>
        <dbReference type="SAM" id="SignalP"/>
    </source>
</evidence>
<accession>A0A2D0N4B4</accession>
<keyword evidence="2" id="KW-0378">Hydrolase</keyword>
<dbReference type="InterPro" id="IPR011330">
    <property type="entry name" value="Glyco_hydro/deAcase_b/a-brl"/>
</dbReference>
<feature type="active site" description="Proton donor" evidence="4">
    <location>
        <position position="452"/>
    </location>
</feature>
<evidence type="ECO:0000256" key="4">
    <source>
        <dbReference type="PIRSR" id="PIRSR600514-1"/>
    </source>
</evidence>
<dbReference type="GO" id="GO:0005975">
    <property type="term" value="P:carbohydrate metabolic process"/>
    <property type="evidence" value="ECO:0007669"/>
    <property type="project" value="InterPro"/>
</dbReference>
<dbReference type="InterPro" id="IPR017853">
    <property type="entry name" value="GH"/>
</dbReference>
<dbReference type="CDD" id="cd10918">
    <property type="entry name" value="CE4_NodB_like_5s_6s"/>
    <property type="match status" value="1"/>
</dbReference>
<evidence type="ECO:0000256" key="1">
    <source>
        <dbReference type="ARBA" id="ARBA00008875"/>
    </source>
</evidence>
<dbReference type="InterPro" id="IPR002509">
    <property type="entry name" value="NODB_dom"/>
</dbReference>
<dbReference type="Gene3D" id="2.60.40.1500">
    <property type="entry name" value="Glycosyl hydrolase domain, family 39"/>
    <property type="match status" value="1"/>
</dbReference>
<dbReference type="SUPFAM" id="SSF51011">
    <property type="entry name" value="Glycosyl hydrolase domain"/>
    <property type="match status" value="1"/>
</dbReference>
<dbReference type="Proteomes" id="UP000223913">
    <property type="component" value="Unassembled WGS sequence"/>
</dbReference>
<dbReference type="AlphaFoldDB" id="A0A2D0N4B4"/>
<dbReference type="InterPro" id="IPR049166">
    <property type="entry name" value="GH39_cat"/>
</dbReference>
<dbReference type="PRINTS" id="PR00745">
    <property type="entry name" value="GLHYDRLASE39"/>
</dbReference>
<sequence length="810" mass="91311">MMRRSLLLLLVCICIGIQSYAQSTDHLLKPIPDKLVVLTFDDGVSTHATYVAPLLKKYGFGGSFYVCEFPPDFEDKHKYMTWEQIRGLHDLGFEVANHTGRHTHLDEVDEVGITRELEYIEDRCAQYGIPKPNTFAYPAYYTNPKAIPIMAKKGYTFARIGGGRPYDPRVDHPYFIPSYSTTGDDKLRVLEAIQQARDGKIVVLTVHGVPDYAHDWVTTPRDLFEAYLQYLRDNQYKVISLADLAEYIDPVAARKNIPATVPDPKGKPVVLPETVGINIDYGKTVGDMDPVYAWFGHDEPNYTYMKDGRKLLSGLADLSPVPVYVRTHNLLTTGDGSPALKWGSTNAYTEDEQGRPVYDWTIVDKIFDTYVERGMKPLVEIGFMPKALSSKPEPYRHDWAPGNPYGNIYTGWAYPPEDYTKWAELVYQWVRHAVDRYGKTEVESWYWEPWNEPNIGYWQGTTEEYLKLYDYTADAVKRALPTAIIGGPHSTGPSWDKAAEFLETFLQHCIDGKNYATGESGAPLDFVAFHAKGGPKFIEDHVQMNLGTQMRDVSRGFEIVASFPAWKNLPIVIGESDPEGCAACSMDVYPHNGYRNGTMYSSYTAAAFARKMALADHFGVNFKGAVTWAFEFEDQPWFHGFRDLATNGIDKPVLNVFRMFGMMSGRRAAVSGDLAYDFRTVRDSSVRGAKTDVNALATIGEHSAEIMVWNYHDDDRLGPAVPVNLNLSGLPDGKMQVQHYRVDATHSNAYTAWKKMGSPQYPNSRQVAELEAASGLELLENPKWEETQAGKLELNISIPRQGVSLLKLRW</sequence>
<evidence type="ECO:0000256" key="2">
    <source>
        <dbReference type="ARBA" id="ARBA00022801"/>
    </source>
</evidence>
<dbReference type="GO" id="GO:0004553">
    <property type="term" value="F:hydrolase activity, hydrolyzing O-glycosyl compounds"/>
    <property type="evidence" value="ECO:0007669"/>
    <property type="project" value="InterPro"/>
</dbReference>
<protein>
    <recommendedName>
        <fullName evidence="6">NodB homology domain-containing protein</fullName>
    </recommendedName>
</protein>
<dbReference type="SUPFAM" id="SSF88713">
    <property type="entry name" value="Glycoside hydrolase/deacetylase"/>
    <property type="match status" value="1"/>
</dbReference>
<organism evidence="7 8">
    <name type="scientific">Flavilitoribacter nigricans (strain ATCC 23147 / DSM 23189 / NBRC 102662 / NCIMB 1420 / SS-2)</name>
    <name type="common">Lewinella nigricans</name>
    <dbReference type="NCBI Taxonomy" id="1122177"/>
    <lineage>
        <taxon>Bacteria</taxon>
        <taxon>Pseudomonadati</taxon>
        <taxon>Bacteroidota</taxon>
        <taxon>Saprospiria</taxon>
        <taxon>Saprospirales</taxon>
        <taxon>Lewinellaceae</taxon>
        <taxon>Flavilitoribacter</taxon>
    </lineage>
</organism>
<dbReference type="Pfam" id="PF01522">
    <property type="entry name" value="Polysacc_deac_1"/>
    <property type="match status" value="1"/>
</dbReference>
<feature type="signal peptide" evidence="5">
    <location>
        <begin position="1"/>
        <end position="21"/>
    </location>
</feature>
<proteinExistence type="inferred from homology"/>
<dbReference type="PANTHER" id="PTHR12631">
    <property type="entry name" value="ALPHA-L-IDURONIDASE"/>
    <property type="match status" value="1"/>
</dbReference>
<dbReference type="SUPFAM" id="SSF51445">
    <property type="entry name" value="(Trans)glycosidases"/>
    <property type="match status" value="1"/>
</dbReference>
<name>A0A2D0N4B4_FLAN2</name>
<dbReference type="GO" id="GO:0016810">
    <property type="term" value="F:hydrolase activity, acting on carbon-nitrogen (but not peptide) bonds"/>
    <property type="evidence" value="ECO:0007669"/>
    <property type="project" value="InterPro"/>
</dbReference>
<keyword evidence="5" id="KW-0732">Signal</keyword>
<evidence type="ECO:0000313" key="7">
    <source>
        <dbReference type="EMBL" id="PHN03228.1"/>
    </source>
</evidence>
<dbReference type="Gene3D" id="3.20.20.80">
    <property type="entry name" value="Glycosidases"/>
    <property type="match status" value="1"/>
</dbReference>
<dbReference type="Pfam" id="PF01229">
    <property type="entry name" value="Glyco_hydro_39"/>
    <property type="match status" value="1"/>
</dbReference>
<dbReference type="InterPro" id="IPR000514">
    <property type="entry name" value="Glyco_hydro_39"/>
</dbReference>
<dbReference type="InterPro" id="IPR051923">
    <property type="entry name" value="Glycosyl_Hydrolase_39"/>
</dbReference>
<keyword evidence="3" id="KW-0326">Glycosidase</keyword>
<comment type="caution">
    <text evidence="7">The sequence shown here is derived from an EMBL/GenBank/DDBJ whole genome shotgun (WGS) entry which is preliminary data.</text>
</comment>
<evidence type="ECO:0000256" key="3">
    <source>
        <dbReference type="ARBA" id="ARBA00023295"/>
    </source>
</evidence>
<evidence type="ECO:0000259" key="6">
    <source>
        <dbReference type="PROSITE" id="PS51677"/>
    </source>
</evidence>
<dbReference type="EMBL" id="PDUD01000033">
    <property type="protein sequence ID" value="PHN03228.1"/>
    <property type="molecule type" value="Genomic_DNA"/>
</dbReference>
<feature type="chain" id="PRO_5012587382" description="NodB homology domain-containing protein" evidence="5">
    <location>
        <begin position="22"/>
        <end position="810"/>
    </location>
</feature>
<comment type="similarity">
    <text evidence="1">Belongs to the glycosyl hydrolase 39 family.</text>
</comment>
<feature type="domain" description="NodB homology" evidence="6">
    <location>
        <begin position="34"/>
        <end position="239"/>
    </location>
</feature>
<evidence type="ECO:0000313" key="8">
    <source>
        <dbReference type="Proteomes" id="UP000223913"/>
    </source>
</evidence>
<dbReference type="OrthoDB" id="9776971at2"/>
<reference evidence="7 8" key="1">
    <citation type="submission" date="2017-10" db="EMBL/GenBank/DDBJ databases">
        <title>The draft genome sequence of Lewinella nigricans NBRC 102662.</title>
        <authorList>
            <person name="Wang K."/>
        </authorList>
    </citation>
    <scope>NUCLEOTIDE SEQUENCE [LARGE SCALE GENOMIC DNA]</scope>
    <source>
        <strain evidence="7 8">NBRC 102662</strain>
    </source>
</reference>